<dbReference type="Gene3D" id="1.25.40.20">
    <property type="entry name" value="Ankyrin repeat-containing domain"/>
    <property type="match status" value="2"/>
</dbReference>
<feature type="repeat" description="ANK" evidence="3">
    <location>
        <begin position="964"/>
        <end position="991"/>
    </location>
</feature>
<dbReference type="Pfam" id="PF00023">
    <property type="entry name" value="Ank"/>
    <property type="match status" value="1"/>
</dbReference>
<name>A0A162I6A5_9HYPO</name>
<evidence type="ECO:0000313" key="7">
    <source>
        <dbReference type="Proteomes" id="UP000078544"/>
    </source>
</evidence>
<dbReference type="SUPFAM" id="SSF48403">
    <property type="entry name" value="Ankyrin repeat"/>
    <property type="match status" value="2"/>
</dbReference>
<feature type="repeat" description="ANK" evidence="3">
    <location>
        <begin position="1060"/>
        <end position="1092"/>
    </location>
</feature>
<evidence type="ECO:0000313" key="6">
    <source>
        <dbReference type="EMBL" id="KZZ89183.1"/>
    </source>
</evidence>
<dbReference type="EMBL" id="AZGY01000026">
    <property type="protein sequence ID" value="KZZ89183.1"/>
    <property type="molecule type" value="Genomic_DNA"/>
</dbReference>
<dbReference type="InterPro" id="IPR054471">
    <property type="entry name" value="GPIID_WHD"/>
</dbReference>
<accession>A0A162I6A5</accession>
<evidence type="ECO:0000259" key="4">
    <source>
        <dbReference type="Pfam" id="PF22939"/>
    </source>
</evidence>
<feature type="repeat" description="ANK" evidence="3">
    <location>
        <begin position="1128"/>
        <end position="1160"/>
    </location>
</feature>
<dbReference type="InterPro" id="IPR002110">
    <property type="entry name" value="Ankyrin_rpt"/>
</dbReference>
<feature type="domain" description="Nephrocystin 3-like N-terminal" evidence="5">
    <location>
        <begin position="331"/>
        <end position="375"/>
    </location>
</feature>
<dbReference type="PROSITE" id="PS50088">
    <property type="entry name" value="ANK_REPEAT"/>
    <property type="match status" value="6"/>
</dbReference>
<dbReference type="STRING" id="1081109.A0A162I6A5"/>
<evidence type="ECO:0000256" key="3">
    <source>
        <dbReference type="PROSITE-ProRule" id="PRU00023"/>
    </source>
</evidence>
<dbReference type="InterPro" id="IPR027417">
    <property type="entry name" value="P-loop_NTPase"/>
</dbReference>
<dbReference type="PANTHER" id="PTHR24189:SF50">
    <property type="entry name" value="ANKYRIN REPEAT AND SOCS BOX PROTEIN 2"/>
    <property type="match status" value="1"/>
</dbReference>
<dbReference type="Pfam" id="PF12796">
    <property type="entry name" value="Ank_2"/>
    <property type="match status" value="2"/>
</dbReference>
<evidence type="ECO:0000256" key="1">
    <source>
        <dbReference type="ARBA" id="ARBA00022737"/>
    </source>
</evidence>
<keyword evidence="1" id="KW-0677">Repeat</keyword>
<keyword evidence="2 3" id="KW-0040">ANK repeat</keyword>
<dbReference type="InterPro" id="IPR036770">
    <property type="entry name" value="Ankyrin_rpt-contain_sf"/>
</dbReference>
<dbReference type="Pfam" id="PF24883">
    <property type="entry name" value="NPHP3_N"/>
    <property type="match status" value="2"/>
</dbReference>
<feature type="domain" description="Nephrocystin 3-like N-terminal" evidence="5">
    <location>
        <begin position="417"/>
        <end position="538"/>
    </location>
</feature>
<reference evidence="6 7" key="1">
    <citation type="journal article" date="2016" name="Genome Biol. Evol.">
        <title>Divergent and convergent evolution of fungal pathogenicity.</title>
        <authorList>
            <person name="Shang Y."/>
            <person name="Xiao G."/>
            <person name="Zheng P."/>
            <person name="Cen K."/>
            <person name="Zhan S."/>
            <person name="Wang C."/>
        </authorList>
    </citation>
    <scope>NUCLEOTIDE SEQUENCE [LARGE SCALE GENOMIC DNA]</scope>
    <source>
        <strain evidence="6 7">RCEF 2490</strain>
    </source>
</reference>
<dbReference type="PANTHER" id="PTHR24189">
    <property type="entry name" value="MYOTROPHIN"/>
    <property type="match status" value="1"/>
</dbReference>
<dbReference type="PROSITE" id="PS50297">
    <property type="entry name" value="ANK_REP_REGION"/>
    <property type="match status" value="2"/>
</dbReference>
<dbReference type="Gene3D" id="3.40.50.300">
    <property type="entry name" value="P-loop containing nucleotide triphosphate hydrolases"/>
    <property type="match status" value="1"/>
</dbReference>
<proteinExistence type="predicted"/>
<organism evidence="6 7">
    <name type="scientific">Moelleriella libera RCEF 2490</name>
    <dbReference type="NCBI Taxonomy" id="1081109"/>
    <lineage>
        <taxon>Eukaryota</taxon>
        <taxon>Fungi</taxon>
        <taxon>Dikarya</taxon>
        <taxon>Ascomycota</taxon>
        <taxon>Pezizomycotina</taxon>
        <taxon>Sordariomycetes</taxon>
        <taxon>Hypocreomycetidae</taxon>
        <taxon>Hypocreales</taxon>
        <taxon>Clavicipitaceae</taxon>
        <taxon>Moelleriella</taxon>
    </lineage>
</organism>
<feature type="repeat" description="ANK" evidence="3">
    <location>
        <begin position="1094"/>
        <end position="1126"/>
    </location>
</feature>
<dbReference type="InterPro" id="IPR056884">
    <property type="entry name" value="NPHP3-like_N"/>
</dbReference>
<dbReference type="Proteomes" id="UP000078544">
    <property type="component" value="Unassembled WGS sequence"/>
</dbReference>
<dbReference type="InterPro" id="IPR050745">
    <property type="entry name" value="Multifunctional_regulatory"/>
</dbReference>
<dbReference type="Pfam" id="PF22939">
    <property type="entry name" value="WHD_GPIID"/>
    <property type="match status" value="1"/>
</dbReference>
<protein>
    <submittedName>
        <fullName evidence="6">Ankyrin repeat-containing domain protein</fullName>
    </submittedName>
</protein>
<dbReference type="SUPFAM" id="SSF52540">
    <property type="entry name" value="P-loop containing nucleoside triphosphate hydrolases"/>
    <property type="match status" value="1"/>
</dbReference>
<dbReference type="SMART" id="SM00248">
    <property type="entry name" value="ANK"/>
    <property type="match status" value="11"/>
</dbReference>
<evidence type="ECO:0000259" key="5">
    <source>
        <dbReference type="Pfam" id="PF24883"/>
    </source>
</evidence>
<feature type="domain" description="GPI inositol-deacylase winged helix" evidence="4">
    <location>
        <begin position="650"/>
        <end position="733"/>
    </location>
</feature>
<feature type="repeat" description="ANK" evidence="3">
    <location>
        <begin position="1029"/>
        <end position="1058"/>
    </location>
</feature>
<dbReference type="OrthoDB" id="4953545at2759"/>
<sequence>MAPQDHLSAGTTNKTLFTRLRRKRRNGTHESIGEASAATDWKINEEPKQTPLDFPNESPLWQEAMEKLDAREKNWIAKYIPGESNDVLVKDLIEAVQQKEKQFKKQDVKFKFRGQPFKWTEHAATIIQYLTLFGDIANNLAPPGYNLIWKGVKTMLQFPKSQCETMVAILGTAELILNIVVRGSVYEDVIAQTSGRLGDSGEQLRETLIKVYQKSLELLAVSAKYLNSGSLKNFVRTIGLPKQAIRYANSLESAEKALSLQAQACQFPYVHNEHMQFIAKLDRLRDDLLRSMLQMVNVLENQELEGHLEFLSKVRVSEHHEKRSQLRMEKTCVWLPKEKKFRDWDSTQKSSTLWLKGKVGVGKSLLVSKVIDLYNPRKDYDQDFDEVADQHSDKDADKGFHEIVADEMDESADKSTAPYCGVAFWYCSKAKDKNDQFVEAIRSFIRQLARNPDNDHQMHHTVFEFCKKYRLEVQFGPKRDVWKDLLLDVISRLPQTYLIVDALDECSTKDAEAFIDLFGDLVRRSHPTSTVKIFFSSREEIHISGKLSHFQGHFNKIDVGQKNQNDIYKYIDEMLRTERCEKWSSDLKREVIEVLRSRSQGMFQWTHLQLQQLLDIRVDHEKEVRERLKQLPKSLEEAYDKLVEQLCDNEKKYLKRIVIWVMYASQPLTTKELLGASRFDDENDNDGGLYHLREAGDIDEEGLRHICKHLIVCDASQWRFAHASVHEYFQQEEHRCWAVDGAPEKLARLFLLILIKEFGTPEILENENEAKVFSNETANKAIEHYVSKYWPHQVRLESEKPSVSPLLRKFVLGDEIRPVQEVSVFQRLLRAFVSSYKPKKRDLTSSLMYREWCKREANWRINSHGKPIDHALFGIIALDLFPAIMQWKDCEINVEKKNRYGLRALALAAWCGQVDTCRELIRLGSDVNRDPGHHSALTQAVTGRKLDCTKLLAQEGAEFQTCTLSAAAKRGSLEIVRCLVERGADVNADPSGFGSALEQASRWGHYKMVQFLIDSGANVNAHTRGFFGSALAAASFGGSLDCIRFLVEKGADVNAITGGDFGSALAAASYGGSLDCIRFLIEMGADVNAITGGDFGSALAAASYGGSLDCIRFLIEMGADVNAITGGDFGSALAAASYGGSLDCIRFLIEMGADVNAITGGDFGSALAAASYKGKVGCMQFLIDKGADIHATAGPRVGSALMAAYVSGNERAMQFLQDRGATFPEVTGEIWVPVLKEAAAKGALKCARHLTSIGTQFSAETISTAYKSDELFPPAGNCLSFLINHAIEIDAPWMKDDSGIMLAIAAGLGQVGLVKRLVGRGAMVNARVECQFGSVLGAALLDEGRKFNPPEEFKRYETVEFLLKEAGADPQKMMEYLPDEELYWWAEEVFREDRARIARFLLDGNYLTEQGLDRIGYET</sequence>
<feature type="repeat" description="ANK" evidence="3">
    <location>
        <begin position="995"/>
        <end position="1024"/>
    </location>
</feature>
<evidence type="ECO:0000256" key="2">
    <source>
        <dbReference type="ARBA" id="ARBA00023043"/>
    </source>
</evidence>
<keyword evidence="7" id="KW-1185">Reference proteome</keyword>
<comment type="caution">
    <text evidence="6">The sequence shown here is derived from an EMBL/GenBank/DDBJ whole genome shotgun (WGS) entry which is preliminary data.</text>
</comment>
<gene>
    <name evidence="6" type="ORF">AAL_07831</name>
</gene>